<dbReference type="GO" id="GO:0003700">
    <property type="term" value="F:DNA-binding transcription factor activity"/>
    <property type="evidence" value="ECO:0007669"/>
    <property type="project" value="TreeGrafter"/>
</dbReference>
<dbReference type="Pfam" id="PF13407">
    <property type="entry name" value="Peripla_BP_4"/>
    <property type="match status" value="1"/>
</dbReference>
<dbReference type="AlphaFoldDB" id="U3AG14"/>
<dbReference type="InterPro" id="IPR028082">
    <property type="entry name" value="Peripla_BP_I"/>
</dbReference>
<protein>
    <submittedName>
        <fullName evidence="5">Novel Xylose regulator from LacI family</fullName>
    </submittedName>
</protein>
<dbReference type="SUPFAM" id="SSF53822">
    <property type="entry name" value="Periplasmic binding protein-like I"/>
    <property type="match status" value="1"/>
</dbReference>
<dbReference type="CDD" id="cd06307">
    <property type="entry name" value="PBP1_sugar_binding"/>
    <property type="match status" value="1"/>
</dbReference>
<gene>
    <name evidence="5" type="ORF">MBELCI_2686</name>
</gene>
<keyword evidence="1" id="KW-0805">Transcription regulation</keyword>
<dbReference type="PANTHER" id="PTHR30146:SF152">
    <property type="entry name" value="TRANSCRIPTIONAL REGULATORY PROTEIN"/>
    <property type="match status" value="1"/>
</dbReference>
<evidence type="ECO:0000313" key="6">
    <source>
        <dbReference type="Proteomes" id="UP000016566"/>
    </source>
</evidence>
<name>U3AG14_9RHOB</name>
<dbReference type="PANTHER" id="PTHR30146">
    <property type="entry name" value="LACI-RELATED TRANSCRIPTIONAL REPRESSOR"/>
    <property type="match status" value="1"/>
</dbReference>
<keyword evidence="6" id="KW-1185">Reference proteome</keyword>
<sequence>MSIARRWSNPDIMKTKETGQMSRPTVHDVARVAKVSLSTVDRVLNGRDGVRATTQERVRAAMKQLGYERDLMAANLSRKRIYDIHFVIPDGPNSFMRNLAAELETHARIALRDRTEITVSLVPPFDGRALAAALRRAKEAGVDGVVMVATESAEVRQAVSELRAAGIQVVTLISDLSASARAHFVGIDNVSAGRTAAGLLGRFCADRRGRIAIVAGSMLVRDHVERRLGFEQVMHAEFPDLDLLPPIEGGDEAARVEALLSDVLRKHDDIIGIYSLGGGNRGLRGALDRAGAVPRPMVVVHELTDQSRVALQDGVFDAVLQQDIHREVASALVIIRSLIEAVPIDARTGLVHIEIFLRDNLP</sequence>
<dbReference type="GO" id="GO:0000976">
    <property type="term" value="F:transcription cis-regulatory region binding"/>
    <property type="evidence" value="ECO:0007669"/>
    <property type="project" value="TreeGrafter"/>
</dbReference>
<dbReference type="PROSITE" id="PS50932">
    <property type="entry name" value="HTH_LACI_2"/>
    <property type="match status" value="1"/>
</dbReference>
<dbReference type="EMBL" id="BATB01000042">
    <property type="protein sequence ID" value="GAD56634.1"/>
    <property type="molecule type" value="Genomic_DNA"/>
</dbReference>
<evidence type="ECO:0000313" key="5">
    <source>
        <dbReference type="EMBL" id="GAD56634.1"/>
    </source>
</evidence>
<feature type="domain" description="HTH lacI-type" evidence="4">
    <location>
        <begin position="24"/>
        <end position="78"/>
    </location>
</feature>
<proteinExistence type="predicted"/>
<dbReference type="PROSITE" id="PS00356">
    <property type="entry name" value="HTH_LACI_1"/>
    <property type="match status" value="1"/>
</dbReference>
<dbReference type="CDD" id="cd01392">
    <property type="entry name" value="HTH_LacI"/>
    <property type="match status" value="1"/>
</dbReference>
<comment type="caution">
    <text evidence="5">The sequence shown here is derived from an EMBL/GenBank/DDBJ whole genome shotgun (WGS) entry which is preliminary data.</text>
</comment>
<dbReference type="eggNOG" id="COG1879">
    <property type="taxonomic scope" value="Bacteria"/>
</dbReference>
<organism evidence="5 6">
    <name type="scientific">Limimaricola cinnabarinus LL-001</name>
    <dbReference type="NCBI Taxonomy" id="1337093"/>
    <lineage>
        <taxon>Bacteria</taxon>
        <taxon>Pseudomonadati</taxon>
        <taxon>Pseudomonadota</taxon>
        <taxon>Alphaproteobacteria</taxon>
        <taxon>Rhodobacterales</taxon>
        <taxon>Paracoccaceae</taxon>
        <taxon>Limimaricola</taxon>
    </lineage>
</organism>
<keyword evidence="3" id="KW-0804">Transcription</keyword>
<dbReference type="Proteomes" id="UP000016566">
    <property type="component" value="Unassembled WGS sequence"/>
</dbReference>
<dbReference type="STRING" id="1337093.MBELCI_2686"/>
<reference evidence="5" key="1">
    <citation type="journal article" date="2013" name="Genome Announc.">
        <title>Draft Genome Sequence of Loktanella cinnabarina LL-001T, Isolated from Deep-Sea Floor Sediment.</title>
        <authorList>
            <person name="Nishi S."/>
            <person name="Tsubouchi T."/>
            <person name="Takaki Y."/>
            <person name="Koyanagi R."/>
            <person name="Satoh N."/>
            <person name="Maruyama T."/>
            <person name="Hatada Y."/>
        </authorList>
    </citation>
    <scope>NUCLEOTIDE SEQUENCE [LARGE SCALE GENOMIC DNA]</scope>
    <source>
        <strain evidence="5">LL-001</strain>
    </source>
</reference>
<dbReference type="InterPro" id="IPR000843">
    <property type="entry name" value="HTH_LacI"/>
</dbReference>
<dbReference type="SMART" id="SM00354">
    <property type="entry name" value="HTH_LACI"/>
    <property type="match status" value="1"/>
</dbReference>
<dbReference type="Gene3D" id="3.40.50.2300">
    <property type="match status" value="2"/>
</dbReference>
<dbReference type="Gene3D" id="1.10.260.40">
    <property type="entry name" value="lambda repressor-like DNA-binding domains"/>
    <property type="match status" value="1"/>
</dbReference>
<evidence type="ECO:0000259" key="4">
    <source>
        <dbReference type="PROSITE" id="PS50932"/>
    </source>
</evidence>
<accession>U3AG14</accession>
<evidence type="ECO:0000256" key="3">
    <source>
        <dbReference type="ARBA" id="ARBA00023163"/>
    </source>
</evidence>
<evidence type="ECO:0000256" key="1">
    <source>
        <dbReference type="ARBA" id="ARBA00023015"/>
    </source>
</evidence>
<dbReference type="InterPro" id="IPR025997">
    <property type="entry name" value="SBP_2_dom"/>
</dbReference>
<dbReference type="Pfam" id="PF00356">
    <property type="entry name" value="LacI"/>
    <property type="match status" value="1"/>
</dbReference>
<keyword evidence="2" id="KW-0238">DNA-binding</keyword>
<dbReference type="InterPro" id="IPR010982">
    <property type="entry name" value="Lambda_DNA-bd_dom_sf"/>
</dbReference>
<evidence type="ECO:0000256" key="2">
    <source>
        <dbReference type="ARBA" id="ARBA00023125"/>
    </source>
</evidence>
<dbReference type="SUPFAM" id="SSF47413">
    <property type="entry name" value="lambda repressor-like DNA-binding domains"/>
    <property type="match status" value="1"/>
</dbReference>